<keyword evidence="2" id="KW-0540">Nuclease</keyword>
<keyword evidence="2" id="KW-0255">Endonuclease</keyword>
<protein>
    <submittedName>
        <fullName evidence="2">Endonuclease G, mitochondrial</fullName>
    </submittedName>
</protein>
<keyword evidence="3" id="KW-1185">Reference proteome</keyword>
<feature type="compositionally biased region" description="Basic residues" evidence="1">
    <location>
        <begin position="13"/>
        <end position="22"/>
    </location>
</feature>
<comment type="caution">
    <text evidence="2">The sequence shown here is derived from an EMBL/GenBank/DDBJ whole genome shotgun (WGS) entry which is preliminary data.</text>
</comment>
<accession>S9U682</accession>
<organism evidence="2 3">
    <name type="scientific">Strigomonas culicis</name>
    <dbReference type="NCBI Taxonomy" id="28005"/>
    <lineage>
        <taxon>Eukaryota</taxon>
        <taxon>Discoba</taxon>
        <taxon>Euglenozoa</taxon>
        <taxon>Kinetoplastea</taxon>
        <taxon>Metakinetoplastina</taxon>
        <taxon>Trypanosomatida</taxon>
        <taxon>Trypanosomatidae</taxon>
        <taxon>Strigomonadinae</taxon>
        <taxon>Strigomonas</taxon>
    </lineage>
</organism>
<evidence type="ECO:0000313" key="3">
    <source>
        <dbReference type="Proteomes" id="UP000015354"/>
    </source>
</evidence>
<reference evidence="2 3" key="1">
    <citation type="journal article" date="2013" name="PLoS ONE">
        <title>Predicting the Proteins of Angomonas deanei, Strigomonas culicis and Their Respective Endosymbionts Reveals New Aspects of the Trypanosomatidae Family.</title>
        <authorList>
            <person name="Motta M.C."/>
            <person name="Martins A.C."/>
            <person name="de Souza S.S."/>
            <person name="Catta-Preta C.M."/>
            <person name="Silva R."/>
            <person name="Klein C.C."/>
            <person name="de Almeida L.G."/>
            <person name="de Lima Cunha O."/>
            <person name="Ciapina L.P."/>
            <person name="Brocchi M."/>
            <person name="Colabardini A.C."/>
            <person name="de Araujo Lima B."/>
            <person name="Machado C.R."/>
            <person name="de Almeida Soares C.M."/>
            <person name="Probst C.M."/>
            <person name="de Menezes C.B."/>
            <person name="Thompson C.E."/>
            <person name="Bartholomeu D.C."/>
            <person name="Gradia D.F."/>
            <person name="Pavoni D.P."/>
            <person name="Grisard E.C."/>
            <person name="Fantinatti-Garboggini F."/>
            <person name="Marchini F.K."/>
            <person name="Rodrigues-Luiz G.F."/>
            <person name="Wagner G."/>
            <person name="Goldman G.H."/>
            <person name="Fietto J.L."/>
            <person name="Elias M.C."/>
            <person name="Goldman M.H."/>
            <person name="Sagot M.F."/>
            <person name="Pereira M."/>
            <person name="Stoco P.H."/>
            <person name="de Mendonca-Neto R.P."/>
            <person name="Teixeira S.M."/>
            <person name="Maciel T.E."/>
            <person name="de Oliveira Mendes T.A."/>
            <person name="Urmenyi T.P."/>
            <person name="de Souza W."/>
            <person name="Schenkman S."/>
            <person name="de Vasconcelos A.T."/>
        </authorList>
    </citation>
    <scope>NUCLEOTIDE SEQUENCE [LARGE SCALE GENOMIC DNA]</scope>
</reference>
<dbReference type="AlphaFoldDB" id="S9U682"/>
<sequence>MKIRRESVNTGTGKRRGERKYRKRELQLKNEQHYLFSHFFFFSPSSLWKTNARVMIMHAHRYGPRTGRSSNGVNGLHRRCHELRRLARKFLLDRGVQRPVGGQPLPHLPQLRHAVCRAELSDLPELLKERGRLGLALVRAAEVRQRRRAQRGEELQPRDGLQRLHRHLIARERLLRRDRLVRHEEGGGRVVRRAAPPLLLRDDELIEVGRHGDVLLILLRQLVLHDEPAAVRDGRLPPHAAGVTRERQAPRHKGGPRRHEEPSAVGRHLLAQFAREALEPRPVHRVHRHVLRHDVRAHVEGRVHLVLRALVELRGGEVAAAEAALRRVARRPDAEGGRHGAVLVEAAVLPRPRGRAVVAAAQAVVVYHLQHPVRHAPLVVEAGEVAAVAAHLPRRGQPQPRRLLTLGEEDAVEVRDLCCGGARRQHHRVGRLLLRRRARGGGQEHQAAAGVLLRVQGGRRRRRKRGRCRAEEFWKGAHFPPLSLKAM</sequence>
<gene>
    <name evidence="2" type="ORF">STCU_07262</name>
</gene>
<evidence type="ECO:0000256" key="1">
    <source>
        <dbReference type="SAM" id="MobiDB-lite"/>
    </source>
</evidence>
<dbReference type="Proteomes" id="UP000015354">
    <property type="component" value="Unassembled WGS sequence"/>
</dbReference>
<feature type="region of interest" description="Disordered" evidence="1">
    <location>
        <begin position="233"/>
        <end position="264"/>
    </location>
</feature>
<dbReference type="GO" id="GO:0004519">
    <property type="term" value="F:endonuclease activity"/>
    <property type="evidence" value="ECO:0007669"/>
    <property type="project" value="UniProtKB-KW"/>
</dbReference>
<dbReference type="EMBL" id="ATMH01007262">
    <property type="protein sequence ID" value="EPY24274.1"/>
    <property type="molecule type" value="Genomic_DNA"/>
</dbReference>
<keyword evidence="2" id="KW-0378">Hydrolase</keyword>
<proteinExistence type="predicted"/>
<name>S9U682_9TRYP</name>
<evidence type="ECO:0000313" key="2">
    <source>
        <dbReference type="EMBL" id="EPY24274.1"/>
    </source>
</evidence>
<feature type="region of interest" description="Disordered" evidence="1">
    <location>
        <begin position="1"/>
        <end position="22"/>
    </location>
</feature>